<dbReference type="AlphaFoldDB" id="A0A939QJ77"/>
<protein>
    <submittedName>
        <fullName evidence="2">Uncharacterized protein</fullName>
    </submittedName>
</protein>
<keyword evidence="3" id="KW-1185">Reference proteome</keyword>
<reference evidence="2" key="1">
    <citation type="submission" date="2021-03" db="EMBL/GenBank/DDBJ databases">
        <title>Microbacterium sp. nov., a novel actinobacterium isolated from cow dung.</title>
        <authorList>
            <person name="Zhang L."/>
        </authorList>
    </citation>
    <scope>NUCLEOTIDE SEQUENCE</scope>
    <source>
        <strain evidence="2">NEAU-LLB</strain>
    </source>
</reference>
<evidence type="ECO:0000256" key="1">
    <source>
        <dbReference type="SAM" id="MobiDB-lite"/>
    </source>
</evidence>
<name>A0A939QJ77_9MICO</name>
<evidence type="ECO:0000313" key="2">
    <source>
        <dbReference type="EMBL" id="MBO3663904.1"/>
    </source>
</evidence>
<proteinExistence type="predicted"/>
<evidence type="ECO:0000313" key="3">
    <source>
        <dbReference type="Proteomes" id="UP000680132"/>
    </source>
</evidence>
<gene>
    <name evidence="2" type="ORF">J5V96_10320</name>
</gene>
<feature type="compositionally biased region" description="Polar residues" evidence="1">
    <location>
        <begin position="333"/>
        <end position="343"/>
    </location>
</feature>
<accession>A0A939QJ77</accession>
<organism evidence="2 3">
    <name type="scientific">Microbacterium stercoris</name>
    <dbReference type="NCBI Taxonomy" id="2820289"/>
    <lineage>
        <taxon>Bacteria</taxon>
        <taxon>Bacillati</taxon>
        <taxon>Actinomycetota</taxon>
        <taxon>Actinomycetes</taxon>
        <taxon>Micrococcales</taxon>
        <taxon>Microbacteriaceae</taxon>
        <taxon>Microbacterium</taxon>
    </lineage>
</organism>
<dbReference type="RefSeq" id="WP_208503498.1">
    <property type="nucleotide sequence ID" value="NZ_JAGFOA010000004.1"/>
</dbReference>
<feature type="region of interest" description="Disordered" evidence="1">
    <location>
        <begin position="319"/>
        <end position="343"/>
    </location>
</feature>
<comment type="caution">
    <text evidence="2">The sequence shown here is derived from an EMBL/GenBank/DDBJ whole genome shotgun (WGS) entry which is preliminary data.</text>
</comment>
<sequence length="343" mass="38382">MRDNRLDPLPSELRRRREQAAAEMETGIAWLDGCPASVGAEIAAAVDELTNVSYRVYQRADRRLGFRASRDWVSERRLRGEDDDIARLDAVAAVVGAFVWLAENDDEWEDSGYSNRNNYEPTYDLDTLIEVLNDRLLHARVDWSFEDGRFQERGNFVMHSEVLRPATILLADDLTFVRASAAFQSALTKLTKGEADVALTEAATSLQEFFRALGVDGNSLSNQLDNAATQKVISGADRSLMKPLMDWVNADRSNRGNAHYHRAGDVTKADAWLMMHVVAALMVRLSNREPRDILAAREKREADAAAEREKQARVELEAAQAVVAAREPDPWGSPTQYGDDTPF</sequence>
<dbReference type="EMBL" id="JAGFOA010000004">
    <property type="protein sequence ID" value="MBO3663904.1"/>
    <property type="molecule type" value="Genomic_DNA"/>
</dbReference>
<dbReference type="Proteomes" id="UP000680132">
    <property type="component" value="Unassembled WGS sequence"/>
</dbReference>